<name>A0ABV2J2X1_9HYPH</name>
<evidence type="ECO:0000313" key="1">
    <source>
        <dbReference type="EMBL" id="MET3615102.1"/>
    </source>
</evidence>
<accession>A0ABV2J2X1</accession>
<evidence type="ECO:0000313" key="2">
    <source>
        <dbReference type="Proteomes" id="UP001549047"/>
    </source>
</evidence>
<keyword evidence="2" id="KW-1185">Reference proteome</keyword>
<organism evidence="1 2">
    <name type="scientific">Rhizobium aquaticum</name>
    <dbReference type="NCBI Taxonomy" id="1549636"/>
    <lineage>
        <taxon>Bacteria</taxon>
        <taxon>Pseudomonadati</taxon>
        <taxon>Pseudomonadota</taxon>
        <taxon>Alphaproteobacteria</taxon>
        <taxon>Hyphomicrobiales</taxon>
        <taxon>Rhizobiaceae</taxon>
        <taxon>Rhizobium/Agrobacterium group</taxon>
        <taxon>Rhizobium</taxon>
    </lineage>
</organism>
<protein>
    <submittedName>
        <fullName evidence="1">Uncharacterized protein</fullName>
    </submittedName>
</protein>
<dbReference type="RefSeq" id="WP_354557594.1">
    <property type="nucleotide sequence ID" value="NZ_JBEPMB010000006.1"/>
</dbReference>
<dbReference type="EMBL" id="JBEPMB010000006">
    <property type="protein sequence ID" value="MET3615102.1"/>
    <property type="molecule type" value="Genomic_DNA"/>
</dbReference>
<dbReference type="Proteomes" id="UP001549047">
    <property type="component" value="Unassembled WGS sequence"/>
</dbReference>
<comment type="caution">
    <text evidence="1">The sequence shown here is derived from an EMBL/GenBank/DDBJ whole genome shotgun (WGS) entry which is preliminary data.</text>
</comment>
<proteinExistence type="predicted"/>
<gene>
    <name evidence="1" type="ORF">ABID16_003445</name>
</gene>
<reference evidence="1 2" key="1">
    <citation type="submission" date="2024-06" db="EMBL/GenBank/DDBJ databases">
        <title>Genomic Encyclopedia of Type Strains, Phase IV (KMG-IV): sequencing the most valuable type-strain genomes for metagenomic binning, comparative biology and taxonomic classification.</title>
        <authorList>
            <person name="Goeker M."/>
        </authorList>
    </citation>
    <scope>NUCLEOTIDE SEQUENCE [LARGE SCALE GENOMIC DNA]</scope>
    <source>
        <strain evidence="1 2">DSM 29780</strain>
    </source>
</reference>
<sequence>MLRSAVANDDNVYQIAVQQIMKEIVPDDECAASGDLKTVRFAAGMGEALECSLP</sequence>